<evidence type="ECO:0000313" key="1">
    <source>
        <dbReference type="EMBL" id="CAG1862952.1"/>
    </source>
</evidence>
<accession>A0A8D7B6P3</accession>
<organism evidence="1">
    <name type="scientific">Musa acuminata subsp. malaccensis</name>
    <name type="common">Wild banana</name>
    <name type="synonym">Musa malaccensis</name>
    <dbReference type="NCBI Taxonomy" id="214687"/>
    <lineage>
        <taxon>Eukaryota</taxon>
        <taxon>Viridiplantae</taxon>
        <taxon>Streptophyta</taxon>
        <taxon>Embryophyta</taxon>
        <taxon>Tracheophyta</taxon>
        <taxon>Spermatophyta</taxon>
        <taxon>Magnoliopsida</taxon>
        <taxon>Liliopsida</taxon>
        <taxon>Zingiberales</taxon>
        <taxon>Musaceae</taxon>
        <taxon>Musa</taxon>
    </lineage>
</organism>
<feature type="non-terminal residue" evidence="1">
    <location>
        <position position="1"/>
    </location>
</feature>
<sequence>LKVREKPATQLASLLVSLYMIDADCIKNIKLSSREWFLFVENLHQVGSITLYQ</sequence>
<name>A0A8D7B6P3_MUSAM</name>
<gene>
    <name evidence="1" type="ORF">GSMUA_78460.1</name>
</gene>
<dbReference type="AlphaFoldDB" id="A0A8D7B6P3"/>
<protein>
    <submittedName>
        <fullName evidence="1">(wild Malaysian banana) hypothetical protein</fullName>
    </submittedName>
</protein>
<proteinExistence type="predicted"/>
<reference evidence="1" key="1">
    <citation type="submission" date="2021-03" db="EMBL/GenBank/DDBJ databases">
        <authorList>
            <consortium name="Genoscope - CEA"/>
            <person name="William W."/>
        </authorList>
    </citation>
    <scope>NUCLEOTIDE SEQUENCE</scope>
    <source>
        <strain evidence="1">Doubled-haploid Pahang</strain>
    </source>
</reference>
<dbReference type="EMBL" id="HG996467">
    <property type="protein sequence ID" value="CAG1862952.1"/>
    <property type="molecule type" value="Genomic_DNA"/>
</dbReference>